<evidence type="ECO:0000313" key="2">
    <source>
        <dbReference type="EMBL" id="MCM3713578.1"/>
    </source>
</evidence>
<comment type="caution">
    <text evidence="2">The sequence shown here is derived from an EMBL/GenBank/DDBJ whole genome shotgun (WGS) entry which is preliminary data.</text>
</comment>
<keyword evidence="1" id="KW-0812">Transmembrane</keyword>
<organism evidence="2 3">
    <name type="scientific">Halalkalibacter oceani</name>
    <dbReference type="NCBI Taxonomy" id="1653776"/>
    <lineage>
        <taxon>Bacteria</taxon>
        <taxon>Bacillati</taxon>
        <taxon>Bacillota</taxon>
        <taxon>Bacilli</taxon>
        <taxon>Bacillales</taxon>
        <taxon>Bacillaceae</taxon>
        <taxon>Halalkalibacter</taxon>
    </lineage>
</organism>
<dbReference type="EMBL" id="JAMBOL010000003">
    <property type="protein sequence ID" value="MCM3713578.1"/>
    <property type="molecule type" value="Genomic_DNA"/>
</dbReference>
<keyword evidence="1" id="KW-1133">Transmembrane helix</keyword>
<accession>A0A9X2DR39</accession>
<dbReference type="AlphaFoldDB" id="A0A9X2DR39"/>
<dbReference type="RefSeq" id="WP_251222386.1">
    <property type="nucleotide sequence ID" value="NZ_JAMBOL010000003.1"/>
</dbReference>
<dbReference type="Proteomes" id="UP001139179">
    <property type="component" value="Unassembled WGS sequence"/>
</dbReference>
<feature type="transmembrane region" description="Helical" evidence="1">
    <location>
        <begin position="7"/>
        <end position="26"/>
    </location>
</feature>
<evidence type="ECO:0000313" key="3">
    <source>
        <dbReference type="Proteomes" id="UP001139179"/>
    </source>
</evidence>
<evidence type="ECO:0008006" key="4">
    <source>
        <dbReference type="Google" id="ProtNLM"/>
    </source>
</evidence>
<keyword evidence="1" id="KW-0472">Membrane</keyword>
<name>A0A9X2DR39_9BACI</name>
<feature type="transmembrane region" description="Helical" evidence="1">
    <location>
        <begin position="32"/>
        <end position="51"/>
    </location>
</feature>
<gene>
    <name evidence="2" type="ORF">M3202_05740</name>
</gene>
<sequence>MKSQKIPFISFVYFIMAMLWLIGAVVAYGEMFFLLFILLACLNVFIGLRIIKQNKKQES</sequence>
<protein>
    <recommendedName>
        <fullName evidence="4">DUF4305 domain-containing protein</fullName>
    </recommendedName>
</protein>
<proteinExistence type="predicted"/>
<reference evidence="2" key="1">
    <citation type="submission" date="2022-05" db="EMBL/GenBank/DDBJ databases">
        <title>Comparative Genomics of Spacecraft Associated Microbes.</title>
        <authorList>
            <person name="Tran M.T."/>
            <person name="Wright A."/>
            <person name="Seuylemezian A."/>
            <person name="Eisen J."/>
            <person name="Coil D."/>
        </authorList>
    </citation>
    <scope>NUCLEOTIDE SEQUENCE</scope>
    <source>
        <strain evidence="2">214.1.1</strain>
    </source>
</reference>
<keyword evidence="3" id="KW-1185">Reference proteome</keyword>
<evidence type="ECO:0000256" key="1">
    <source>
        <dbReference type="SAM" id="Phobius"/>
    </source>
</evidence>